<protein>
    <submittedName>
        <fullName evidence="3">Ribonuclease</fullName>
    </submittedName>
</protein>
<reference evidence="3" key="1">
    <citation type="submission" date="2022-11" db="EMBL/GenBank/DDBJ databases">
        <title>Robbsia betulipollinis sp. nov., isolated from pollen of birch (Betula pendula).</title>
        <authorList>
            <person name="Shi H."/>
            <person name="Ambika Manirajan B."/>
            <person name="Ratering S."/>
            <person name="Geissler-Plaum R."/>
            <person name="Schnell S."/>
        </authorList>
    </citation>
    <scope>NUCLEOTIDE SEQUENCE</scope>
    <source>
        <strain evidence="3">Bb-Pol-6</strain>
    </source>
</reference>
<dbReference type="Proteomes" id="UP001082899">
    <property type="component" value="Unassembled WGS sequence"/>
</dbReference>
<dbReference type="EMBL" id="JAPMXC010000006">
    <property type="protein sequence ID" value="MCY0388886.1"/>
    <property type="molecule type" value="Genomic_DNA"/>
</dbReference>
<dbReference type="InterPro" id="IPR000026">
    <property type="entry name" value="N1-like"/>
</dbReference>
<evidence type="ECO:0000256" key="2">
    <source>
        <dbReference type="ARBA" id="ARBA00022801"/>
    </source>
</evidence>
<dbReference type="SUPFAM" id="SSF53933">
    <property type="entry name" value="Microbial ribonucleases"/>
    <property type="match status" value="1"/>
</dbReference>
<proteinExistence type="predicted"/>
<keyword evidence="1" id="KW-0540">Nuclease</keyword>
<evidence type="ECO:0000256" key="1">
    <source>
        <dbReference type="ARBA" id="ARBA00022722"/>
    </source>
</evidence>
<evidence type="ECO:0000313" key="3">
    <source>
        <dbReference type="EMBL" id="MCY0388886.1"/>
    </source>
</evidence>
<dbReference type="CDD" id="cd00607">
    <property type="entry name" value="RNase_Sa"/>
    <property type="match status" value="1"/>
</dbReference>
<dbReference type="RefSeq" id="WP_267848881.1">
    <property type="nucleotide sequence ID" value="NZ_JAPMXC010000006.1"/>
</dbReference>
<keyword evidence="2" id="KW-0378">Hydrolase</keyword>
<gene>
    <name evidence="3" type="ORF">OVY01_17060</name>
</gene>
<dbReference type="Gene3D" id="3.10.450.30">
    <property type="entry name" value="Microbial ribonucleases"/>
    <property type="match status" value="1"/>
</dbReference>
<sequence>MAPAVQARDFFARAAPAWVQNASPVIPVSKLPVAAARLLAIIRAGGELPYEKDGTVFGNRERLLPRQPRGYYREYTVPTPRARDRGARRIVCGGPPRTTDECYYTDDHYSSFKRIQG</sequence>
<comment type="caution">
    <text evidence="3">The sequence shown here is derived from an EMBL/GenBank/DDBJ whole genome shotgun (WGS) entry which is preliminary data.</text>
</comment>
<dbReference type="InterPro" id="IPR016191">
    <property type="entry name" value="Ribonuclease/ribotoxin"/>
</dbReference>
<accession>A0ABT3ZQS3</accession>
<keyword evidence="4" id="KW-1185">Reference proteome</keyword>
<organism evidence="3 4">
    <name type="scientific">Robbsia betulipollinis</name>
    <dbReference type="NCBI Taxonomy" id="2981849"/>
    <lineage>
        <taxon>Bacteria</taxon>
        <taxon>Pseudomonadati</taxon>
        <taxon>Pseudomonadota</taxon>
        <taxon>Betaproteobacteria</taxon>
        <taxon>Burkholderiales</taxon>
        <taxon>Burkholderiaceae</taxon>
        <taxon>Robbsia</taxon>
    </lineage>
</organism>
<dbReference type="Pfam" id="PF00545">
    <property type="entry name" value="Ribonuclease"/>
    <property type="match status" value="1"/>
</dbReference>
<name>A0ABT3ZQS3_9BURK</name>
<evidence type="ECO:0000313" key="4">
    <source>
        <dbReference type="Proteomes" id="UP001082899"/>
    </source>
</evidence>